<evidence type="ECO:0000313" key="8">
    <source>
        <dbReference type="EMBL" id="MDC8832294.1"/>
    </source>
</evidence>
<comment type="similarity">
    <text evidence="6">Belongs to the glycosyl hydrolase 10 (cellulase F) family.</text>
</comment>
<dbReference type="InterPro" id="IPR001000">
    <property type="entry name" value="GH10_dom"/>
</dbReference>
<dbReference type="InterPro" id="IPR044846">
    <property type="entry name" value="GH10"/>
</dbReference>
<evidence type="ECO:0000256" key="3">
    <source>
        <dbReference type="ARBA" id="ARBA00023295"/>
    </source>
</evidence>
<accession>A0ABT5L5F1</accession>
<keyword evidence="4 6" id="KW-0624">Polysaccharide degradation</keyword>
<gene>
    <name evidence="8" type="ORF">OIK42_16175</name>
</gene>
<comment type="catalytic activity">
    <reaction evidence="6">
        <text>Endohydrolysis of (1-&gt;4)-beta-D-xylosidic linkages in xylans.</text>
        <dbReference type="EC" id="3.2.1.8"/>
    </reaction>
</comment>
<evidence type="ECO:0000313" key="9">
    <source>
        <dbReference type="Proteomes" id="UP001218788"/>
    </source>
</evidence>
<evidence type="ECO:0000256" key="2">
    <source>
        <dbReference type="ARBA" id="ARBA00023277"/>
    </source>
</evidence>
<name>A0ABT5L5F1_9ALTE</name>
<dbReference type="SMART" id="SM00633">
    <property type="entry name" value="Glyco_10"/>
    <property type="match status" value="1"/>
</dbReference>
<evidence type="ECO:0000259" key="7">
    <source>
        <dbReference type="PROSITE" id="PS51760"/>
    </source>
</evidence>
<dbReference type="PROSITE" id="PS00591">
    <property type="entry name" value="GH10_1"/>
    <property type="match status" value="1"/>
</dbReference>
<dbReference type="PANTHER" id="PTHR31490:SF90">
    <property type="entry name" value="ENDO-1,4-BETA-XYLANASE A"/>
    <property type="match status" value="1"/>
</dbReference>
<keyword evidence="2 6" id="KW-0119">Carbohydrate metabolism</keyword>
<dbReference type="RefSeq" id="WP_273642101.1">
    <property type="nucleotide sequence ID" value="NZ_JAQQXP010000002.1"/>
</dbReference>
<evidence type="ECO:0000256" key="1">
    <source>
        <dbReference type="ARBA" id="ARBA00022801"/>
    </source>
</evidence>
<feature type="active site" description="Nucleophile" evidence="5">
    <location>
        <position position="269"/>
    </location>
</feature>
<keyword evidence="1 6" id="KW-0378">Hydrolase</keyword>
<keyword evidence="3 6" id="KW-0326">Glycosidase</keyword>
<dbReference type="EC" id="3.2.1.8" evidence="6"/>
<evidence type="ECO:0000256" key="6">
    <source>
        <dbReference type="RuleBase" id="RU361174"/>
    </source>
</evidence>
<dbReference type="InterPro" id="IPR017853">
    <property type="entry name" value="GH"/>
</dbReference>
<dbReference type="EMBL" id="JAQQXP010000002">
    <property type="protein sequence ID" value="MDC8832294.1"/>
    <property type="molecule type" value="Genomic_DNA"/>
</dbReference>
<dbReference type="InterPro" id="IPR031158">
    <property type="entry name" value="GH10_AS"/>
</dbReference>
<reference evidence="8 9" key="1">
    <citation type="submission" date="2022-10" db="EMBL/GenBank/DDBJ databases">
        <title>Alteromonas sp. chi3 Genome sequencing.</title>
        <authorList>
            <person name="Park S."/>
        </authorList>
    </citation>
    <scope>NUCLEOTIDE SEQUENCE [LARGE SCALE GENOMIC DNA]</scope>
    <source>
        <strain evidence="9">chi3</strain>
    </source>
</reference>
<dbReference type="Pfam" id="PF00331">
    <property type="entry name" value="Glyco_hydro_10"/>
    <property type="match status" value="1"/>
</dbReference>
<dbReference type="SUPFAM" id="SSF51445">
    <property type="entry name" value="(Trans)glycosidases"/>
    <property type="match status" value="1"/>
</dbReference>
<feature type="domain" description="GH10" evidence="7">
    <location>
        <begin position="28"/>
        <end position="376"/>
    </location>
</feature>
<keyword evidence="9" id="KW-1185">Reference proteome</keyword>
<dbReference type="PROSITE" id="PS51257">
    <property type="entry name" value="PROKAR_LIPOPROTEIN"/>
    <property type="match status" value="1"/>
</dbReference>
<dbReference type="PRINTS" id="PR00134">
    <property type="entry name" value="GLHYDRLASE10"/>
</dbReference>
<dbReference type="Gene3D" id="3.20.20.80">
    <property type="entry name" value="Glycosidases"/>
    <property type="match status" value="1"/>
</dbReference>
<organism evidence="8 9">
    <name type="scientific">Alteromonas gilva</name>
    <dbReference type="NCBI Taxonomy" id="2987522"/>
    <lineage>
        <taxon>Bacteria</taxon>
        <taxon>Pseudomonadati</taxon>
        <taxon>Pseudomonadota</taxon>
        <taxon>Gammaproteobacteria</taxon>
        <taxon>Alteromonadales</taxon>
        <taxon>Alteromonadaceae</taxon>
        <taxon>Alteromonas/Salinimonas group</taxon>
        <taxon>Alteromonas</taxon>
    </lineage>
</organism>
<dbReference type="Proteomes" id="UP001218788">
    <property type="component" value="Unassembled WGS sequence"/>
</dbReference>
<dbReference type="PROSITE" id="PS51760">
    <property type="entry name" value="GH10_2"/>
    <property type="match status" value="1"/>
</dbReference>
<dbReference type="PANTHER" id="PTHR31490">
    <property type="entry name" value="GLYCOSYL HYDROLASE"/>
    <property type="match status" value="1"/>
</dbReference>
<protein>
    <recommendedName>
        <fullName evidence="6">Beta-xylanase</fullName>
        <ecNumber evidence="6">3.2.1.8</ecNumber>
    </recommendedName>
</protein>
<evidence type="ECO:0000256" key="4">
    <source>
        <dbReference type="ARBA" id="ARBA00023326"/>
    </source>
</evidence>
<comment type="caution">
    <text evidence="8">The sequence shown here is derived from an EMBL/GenBank/DDBJ whole genome shotgun (WGS) entry which is preliminary data.</text>
</comment>
<sequence length="378" mass="42612">MNKWWLVPLLSGALLTSGCNDNGSPVNELAKEGLADKYQSHFLVGTAISSWQLASPKKDYVNIVCNEFNVYTAENAMKWQRIHPEPDQYKFDLADKMFELAGQCGAQIIGHTLVWHSQTPDWVFEDEQGNPLTREALLARLKDHITTVMTRYKGKVKGWDVVNEALNEDGSMRDTPWLRIIGDDYLIKAFQFAREVDPDTELYYNDYNLNKAEKVAGAVRLVKQLEAAGVKPDAVGMQAHYSVFYPEIEEVEQSIQALIAAGVNVAITELDVTVLPQPSSVEAGADIASSAEYEERLNPYTDGLPEAQQQKLSQTYEALFSLFLKYDAHVDRVTLWGVDDGSSWRNNFPVQGRTDYALLFDRNSQPKPVYHALKRLVE</sequence>
<proteinExistence type="inferred from homology"/>
<evidence type="ECO:0000256" key="5">
    <source>
        <dbReference type="PROSITE-ProRule" id="PRU10061"/>
    </source>
</evidence>